<keyword evidence="1" id="KW-0472">Membrane</keyword>
<keyword evidence="1" id="KW-1133">Transmembrane helix</keyword>
<feature type="transmembrane region" description="Helical" evidence="1">
    <location>
        <begin position="82"/>
        <end position="104"/>
    </location>
</feature>
<sequence length="186" mass="21296">MHQEKLKRSHTTTILDTEYVHMTLEPIHWGYNLLSSFASWVFLAGYLVVPGSFTTLENTIKNSSSQSTMNRRILGTIQNPPLIAISSICFLFGLAIMIFLFYRWRSNYIWLINRLFIPNLLNATAGLTTSFISIYTAKNGDWSIMALLSIIITGLSAVVYLALTLVYKFWKLQKVIEEHERVTRAP</sequence>
<dbReference type="STRING" id="1450538.A0A2V5HNS9"/>
<name>A0A2V5HNS9_ASPV1</name>
<evidence type="ECO:0000313" key="2">
    <source>
        <dbReference type="EMBL" id="PYI23223.1"/>
    </source>
</evidence>
<dbReference type="Proteomes" id="UP000249829">
    <property type="component" value="Unassembled WGS sequence"/>
</dbReference>
<dbReference type="AlphaFoldDB" id="A0A2V5HNS9"/>
<feature type="transmembrane region" description="Helical" evidence="1">
    <location>
        <begin position="116"/>
        <end position="136"/>
    </location>
</feature>
<accession>A0A2V5HNS9</accession>
<keyword evidence="3" id="KW-1185">Reference proteome</keyword>
<feature type="transmembrane region" description="Helical" evidence="1">
    <location>
        <begin position="142"/>
        <end position="167"/>
    </location>
</feature>
<keyword evidence="1" id="KW-0812">Transmembrane</keyword>
<reference evidence="2 3" key="1">
    <citation type="submission" date="2018-02" db="EMBL/GenBank/DDBJ databases">
        <title>The genomes of Aspergillus section Nigri reveals drivers in fungal speciation.</title>
        <authorList>
            <consortium name="DOE Joint Genome Institute"/>
            <person name="Vesth T.C."/>
            <person name="Nybo J."/>
            <person name="Theobald S."/>
            <person name="Brandl J."/>
            <person name="Frisvad J.C."/>
            <person name="Nielsen K.F."/>
            <person name="Lyhne E.K."/>
            <person name="Kogle M.E."/>
            <person name="Kuo A."/>
            <person name="Riley R."/>
            <person name="Clum A."/>
            <person name="Nolan M."/>
            <person name="Lipzen A."/>
            <person name="Salamov A."/>
            <person name="Henrissat B."/>
            <person name="Wiebenga A."/>
            <person name="De vries R.P."/>
            <person name="Grigoriev I.V."/>
            <person name="Mortensen U.H."/>
            <person name="Andersen M.R."/>
            <person name="Baker S.E."/>
        </authorList>
    </citation>
    <scope>NUCLEOTIDE SEQUENCE [LARGE SCALE GENOMIC DNA]</scope>
    <source>
        <strain evidence="2 3">CBS 115571</strain>
    </source>
</reference>
<protein>
    <submittedName>
        <fullName evidence="2">Uncharacterized protein</fullName>
    </submittedName>
</protein>
<organism evidence="2 3">
    <name type="scientific">Aspergillus violaceofuscus (strain CBS 115571)</name>
    <dbReference type="NCBI Taxonomy" id="1450538"/>
    <lineage>
        <taxon>Eukaryota</taxon>
        <taxon>Fungi</taxon>
        <taxon>Dikarya</taxon>
        <taxon>Ascomycota</taxon>
        <taxon>Pezizomycotina</taxon>
        <taxon>Eurotiomycetes</taxon>
        <taxon>Eurotiomycetidae</taxon>
        <taxon>Eurotiales</taxon>
        <taxon>Aspergillaceae</taxon>
        <taxon>Aspergillus</taxon>
    </lineage>
</organism>
<evidence type="ECO:0000313" key="3">
    <source>
        <dbReference type="Proteomes" id="UP000249829"/>
    </source>
</evidence>
<dbReference type="EMBL" id="KZ825107">
    <property type="protein sequence ID" value="PYI23223.1"/>
    <property type="molecule type" value="Genomic_DNA"/>
</dbReference>
<dbReference type="OMA" id="SMEDHAK"/>
<proteinExistence type="predicted"/>
<gene>
    <name evidence="2" type="ORF">BO99DRAFT_324397</name>
</gene>
<feature type="transmembrane region" description="Helical" evidence="1">
    <location>
        <begin position="29"/>
        <end position="49"/>
    </location>
</feature>
<evidence type="ECO:0000256" key="1">
    <source>
        <dbReference type="SAM" id="Phobius"/>
    </source>
</evidence>